<dbReference type="AlphaFoldDB" id="A0A1E7KJQ0"/>
<protein>
    <submittedName>
        <fullName evidence="3">Cation-transporting ATPase</fullName>
    </submittedName>
</protein>
<name>A0A1E7KJQ0_9ACTN</name>
<dbReference type="STRING" id="1075402.AN216_08255"/>
<dbReference type="InterPro" id="IPR017969">
    <property type="entry name" value="Heavy-metal-associated_CS"/>
</dbReference>
<dbReference type="Pfam" id="PF00403">
    <property type="entry name" value="HMA"/>
    <property type="match status" value="1"/>
</dbReference>
<comment type="caution">
    <text evidence="3">The sequence shown here is derived from an EMBL/GenBank/DDBJ whole genome shotgun (WGS) entry which is preliminary data.</text>
</comment>
<dbReference type="CDD" id="cd00371">
    <property type="entry name" value="HMA"/>
    <property type="match status" value="1"/>
</dbReference>
<dbReference type="SUPFAM" id="SSF55008">
    <property type="entry name" value="HMA, heavy metal-associated domain"/>
    <property type="match status" value="1"/>
</dbReference>
<dbReference type="InterPro" id="IPR036163">
    <property type="entry name" value="HMA_dom_sf"/>
</dbReference>
<feature type="domain" description="HMA" evidence="2">
    <location>
        <begin position="6"/>
        <end position="71"/>
    </location>
</feature>
<dbReference type="EMBL" id="LJGU01000114">
    <property type="protein sequence ID" value="OEV04189.1"/>
    <property type="molecule type" value="Genomic_DNA"/>
</dbReference>
<sequence length="73" mass="7310">MSETAGTSTYQVVGMACRSCASTVTEEVELVDGVTSAAVDVASGSLTVNSDRDLPPTAVRAAVEAAGYDLASP</sequence>
<proteinExistence type="predicted"/>
<dbReference type="RefSeq" id="WP_070195936.1">
    <property type="nucleotide sequence ID" value="NZ_LJGU01000114.1"/>
</dbReference>
<evidence type="ECO:0000259" key="2">
    <source>
        <dbReference type="PROSITE" id="PS50846"/>
    </source>
</evidence>
<evidence type="ECO:0000256" key="1">
    <source>
        <dbReference type="ARBA" id="ARBA00022723"/>
    </source>
</evidence>
<reference evidence="3 4" key="1">
    <citation type="journal article" date="2016" name="Front. Microbiol.">
        <title>Comparative Genomics Analysis of Streptomyces Species Reveals Their Adaptation to the Marine Environment and Their Diversity at the Genomic Level.</title>
        <authorList>
            <person name="Tian X."/>
            <person name="Zhang Z."/>
            <person name="Yang T."/>
            <person name="Chen M."/>
            <person name="Li J."/>
            <person name="Chen F."/>
            <person name="Yang J."/>
            <person name="Li W."/>
            <person name="Zhang B."/>
            <person name="Zhang Z."/>
            <person name="Wu J."/>
            <person name="Zhang C."/>
            <person name="Long L."/>
            <person name="Xiao J."/>
        </authorList>
    </citation>
    <scope>NUCLEOTIDE SEQUENCE [LARGE SCALE GENOMIC DNA]</scope>
    <source>
        <strain evidence="3 4">SCSIO 02100</strain>
    </source>
</reference>
<keyword evidence="1" id="KW-0479">Metal-binding</keyword>
<evidence type="ECO:0000313" key="3">
    <source>
        <dbReference type="EMBL" id="OEV04189.1"/>
    </source>
</evidence>
<dbReference type="InterPro" id="IPR006121">
    <property type="entry name" value="HMA_dom"/>
</dbReference>
<dbReference type="PROSITE" id="PS01047">
    <property type="entry name" value="HMA_1"/>
    <property type="match status" value="1"/>
</dbReference>
<dbReference type="OrthoDB" id="9813965at2"/>
<gene>
    <name evidence="3" type="ORF">AN216_08255</name>
</gene>
<dbReference type="PROSITE" id="PS50846">
    <property type="entry name" value="HMA_2"/>
    <property type="match status" value="1"/>
</dbReference>
<organism evidence="3 4">
    <name type="scientific">Streptomyces oceani</name>
    <dbReference type="NCBI Taxonomy" id="1075402"/>
    <lineage>
        <taxon>Bacteria</taxon>
        <taxon>Bacillati</taxon>
        <taxon>Actinomycetota</taxon>
        <taxon>Actinomycetes</taxon>
        <taxon>Kitasatosporales</taxon>
        <taxon>Streptomycetaceae</taxon>
        <taxon>Streptomyces</taxon>
    </lineage>
</organism>
<keyword evidence="4" id="KW-1185">Reference proteome</keyword>
<accession>A0A1E7KJQ0</accession>
<dbReference type="Proteomes" id="UP000176101">
    <property type="component" value="Unassembled WGS sequence"/>
</dbReference>
<dbReference type="Gene3D" id="3.30.70.100">
    <property type="match status" value="1"/>
</dbReference>
<evidence type="ECO:0000313" key="4">
    <source>
        <dbReference type="Proteomes" id="UP000176101"/>
    </source>
</evidence>
<dbReference type="GO" id="GO:0046872">
    <property type="term" value="F:metal ion binding"/>
    <property type="evidence" value="ECO:0007669"/>
    <property type="project" value="UniProtKB-KW"/>
</dbReference>